<proteinExistence type="predicted"/>
<dbReference type="AlphaFoldDB" id="A0A9D3Z670"/>
<comment type="caution">
    <text evidence="1">The sequence shown here is derived from an EMBL/GenBank/DDBJ whole genome shotgun (WGS) entry which is preliminary data.</text>
</comment>
<gene>
    <name evidence="1" type="ORF">DPMN_070845</name>
</gene>
<name>A0A9D3Z670_DREPO</name>
<sequence>MCSRYEELLHQTVALISSFDQPQLQEALTKLQTYAHMDNKTVPFAKVSVPTWTTRLCHLLRSVCPHGQQDCAL</sequence>
<accession>A0A9D3Z670</accession>
<reference evidence="1" key="1">
    <citation type="journal article" date="2019" name="bioRxiv">
        <title>The Genome of the Zebra Mussel, Dreissena polymorpha: A Resource for Invasive Species Research.</title>
        <authorList>
            <person name="McCartney M.A."/>
            <person name="Auch B."/>
            <person name="Kono T."/>
            <person name="Mallez S."/>
            <person name="Zhang Y."/>
            <person name="Obille A."/>
            <person name="Becker A."/>
            <person name="Abrahante J.E."/>
            <person name="Garbe J."/>
            <person name="Badalamenti J.P."/>
            <person name="Herman A."/>
            <person name="Mangelson H."/>
            <person name="Liachko I."/>
            <person name="Sullivan S."/>
            <person name="Sone E.D."/>
            <person name="Koren S."/>
            <person name="Silverstein K.A.T."/>
            <person name="Beckman K.B."/>
            <person name="Gohl D.M."/>
        </authorList>
    </citation>
    <scope>NUCLEOTIDE SEQUENCE</scope>
    <source>
        <strain evidence="1">Duluth1</strain>
        <tissue evidence="1">Whole animal</tissue>
    </source>
</reference>
<dbReference type="EMBL" id="JAIWYP010000014">
    <property type="protein sequence ID" value="KAH3711340.1"/>
    <property type="molecule type" value="Genomic_DNA"/>
</dbReference>
<keyword evidence="2" id="KW-1185">Reference proteome</keyword>
<protein>
    <submittedName>
        <fullName evidence="1">Uncharacterized protein</fullName>
    </submittedName>
</protein>
<organism evidence="1 2">
    <name type="scientific">Dreissena polymorpha</name>
    <name type="common">Zebra mussel</name>
    <name type="synonym">Mytilus polymorpha</name>
    <dbReference type="NCBI Taxonomy" id="45954"/>
    <lineage>
        <taxon>Eukaryota</taxon>
        <taxon>Metazoa</taxon>
        <taxon>Spiralia</taxon>
        <taxon>Lophotrochozoa</taxon>
        <taxon>Mollusca</taxon>
        <taxon>Bivalvia</taxon>
        <taxon>Autobranchia</taxon>
        <taxon>Heteroconchia</taxon>
        <taxon>Euheterodonta</taxon>
        <taxon>Imparidentia</taxon>
        <taxon>Neoheterodontei</taxon>
        <taxon>Myida</taxon>
        <taxon>Dreissenoidea</taxon>
        <taxon>Dreissenidae</taxon>
        <taxon>Dreissena</taxon>
    </lineage>
</organism>
<evidence type="ECO:0000313" key="2">
    <source>
        <dbReference type="Proteomes" id="UP000828390"/>
    </source>
</evidence>
<dbReference type="Proteomes" id="UP000828390">
    <property type="component" value="Unassembled WGS sequence"/>
</dbReference>
<reference evidence="1" key="2">
    <citation type="submission" date="2020-11" db="EMBL/GenBank/DDBJ databases">
        <authorList>
            <person name="McCartney M.A."/>
            <person name="Auch B."/>
            <person name="Kono T."/>
            <person name="Mallez S."/>
            <person name="Becker A."/>
            <person name="Gohl D.M."/>
            <person name="Silverstein K.A.T."/>
            <person name="Koren S."/>
            <person name="Bechman K.B."/>
            <person name="Herman A."/>
            <person name="Abrahante J.E."/>
            <person name="Garbe J."/>
        </authorList>
    </citation>
    <scope>NUCLEOTIDE SEQUENCE</scope>
    <source>
        <strain evidence="1">Duluth1</strain>
        <tissue evidence="1">Whole animal</tissue>
    </source>
</reference>
<evidence type="ECO:0000313" key="1">
    <source>
        <dbReference type="EMBL" id="KAH3711340.1"/>
    </source>
</evidence>